<protein>
    <recommendedName>
        <fullName evidence="1">AB hydrolase-1 domain-containing protein</fullName>
    </recommendedName>
</protein>
<evidence type="ECO:0000313" key="2">
    <source>
        <dbReference type="EMBL" id="KAK4754048.1"/>
    </source>
</evidence>
<dbReference type="Proteomes" id="UP001345219">
    <property type="component" value="Chromosome 2"/>
</dbReference>
<dbReference type="EMBL" id="JAXIOK010000015">
    <property type="protein sequence ID" value="KAK4754048.1"/>
    <property type="molecule type" value="Genomic_DNA"/>
</dbReference>
<name>A0AAN7JTN1_9MYRT</name>
<dbReference type="AlphaFoldDB" id="A0AAN7JTN1"/>
<feature type="domain" description="AB hydrolase-1" evidence="1">
    <location>
        <begin position="80"/>
        <end position="179"/>
    </location>
</feature>
<organism evidence="2 3">
    <name type="scientific">Trapa incisa</name>
    <dbReference type="NCBI Taxonomy" id="236973"/>
    <lineage>
        <taxon>Eukaryota</taxon>
        <taxon>Viridiplantae</taxon>
        <taxon>Streptophyta</taxon>
        <taxon>Embryophyta</taxon>
        <taxon>Tracheophyta</taxon>
        <taxon>Spermatophyta</taxon>
        <taxon>Magnoliopsida</taxon>
        <taxon>eudicotyledons</taxon>
        <taxon>Gunneridae</taxon>
        <taxon>Pentapetalae</taxon>
        <taxon>rosids</taxon>
        <taxon>malvids</taxon>
        <taxon>Myrtales</taxon>
        <taxon>Lythraceae</taxon>
        <taxon>Trapa</taxon>
    </lineage>
</organism>
<dbReference type="InterPro" id="IPR052370">
    <property type="entry name" value="Meta-cleavage_hydrolase"/>
</dbReference>
<evidence type="ECO:0000313" key="3">
    <source>
        <dbReference type="Proteomes" id="UP001345219"/>
    </source>
</evidence>
<dbReference type="InterPro" id="IPR029058">
    <property type="entry name" value="AB_hydrolase_fold"/>
</dbReference>
<dbReference type="InterPro" id="IPR000073">
    <property type="entry name" value="AB_hydrolase_1"/>
</dbReference>
<sequence length="330" mass="37496">MASFTRLIPISLLFLPKSLLSALLNLSLRSFPLFITLMDAFLSIYFRWRCGLCPCTVDLDDGSETTVNFWVPVHRLAGKPILVPVHGYGGNSRWQFLAQAESLSRSFNLFIPDLLFFGKSNTKSVDRTADFQASSIVEGLKRMGVERFSVYAISYGGYVGYRMAEKYPESVERIVIVSSGIGCSELQKKEQLKKIGRDPLEILLPWNPRDLRILMDLSMYKYNPFKWVPDFFLWEFIEVMCNDRRVQKSELARHLITGLGDTDLPALTQETLLVWGDQDKVFPVSFAYHLQKQIGPKARVEIIKDTGHAINIESPGLLNDLIKSFILGSL</sequence>
<evidence type="ECO:0000259" key="1">
    <source>
        <dbReference type="Pfam" id="PF00561"/>
    </source>
</evidence>
<accession>A0AAN7JTN1</accession>
<dbReference type="SUPFAM" id="SSF53474">
    <property type="entry name" value="alpha/beta-Hydrolases"/>
    <property type="match status" value="1"/>
</dbReference>
<dbReference type="PANTHER" id="PTHR43139">
    <property type="entry name" value="SI:DKEY-122A22.2"/>
    <property type="match status" value="1"/>
</dbReference>
<gene>
    <name evidence="2" type="ORF">SAY87_002152</name>
</gene>
<dbReference type="Gene3D" id="3.40.50.1820">
    <property type="entry name" value="alpha/beta hydrolase"/>
    <property type="match status" value="1"/>
</dbReference>
<dbReference type="PANTHER" id="PTHR43139:SF37">
    <property type="entry name" value="ALPHA_BETA-HYDROLASES SUPERFAMILY PROTEIN"/>
    <property type="match status" value="1"/>
</dbReference>
<reference evidence="2 3" key="1">
    <citation type="journal article" date="2023" name="Hortic Res">
        <title>Pangenome of water caltrop reveals structural variations and asymmetric subgenome divergence after allopolyploidization.</title>
        <authorList>
            <person name="Zhang X."/>
            <person name="Chen Y."/>
            <person name="Wang L."/>
            <person name="Yuan Y."/>
            <person name="Fang M."/>
            <person name="Shi L."/>
            <person name="Lu R."/>
            <person name="Comes H.P."/>
            <person name="Ma Y."/>
            <person name="Chen Y."/>
            <person name="Huang G."/>
            <person name="Zhou Y."/>
            <person name="Zheng Z."/>
            <person name="Qiu Y."/>
        </authorList>
    </citation>
    <scope>NUCLEOTIDE SEQUENCE [LARGE SCALE GENOMIC DNA]</scope>
    <source>
        <tissue evidence="2">Roots</tissue>
    </source>
</reference>
<comment type="caution">
    <text evidence="2">The sequence shown here is derived from an EMBL/GenBank/DDBJ whole genome shotgun (WGS) entry which is preliminary data.</text>
</comment>
<proteinExistence type="predicted"/>
<keyword evidence="3" id="KW-1185">Reference proteome</keyword>
<dbReference type="PRINTS" id="PR00111">
    <property type="entry name" value="ABHYDROLASE"/>
</dbReference>
<dbReference type="Pfam" id="PF00561">
    <property type="entry name" value="Abhydrolase_1"/>
    <property type="match status" value="1"/>
</dbReference>